<dbReference type="PANTHER" id="PTHR39428:SF3">
    <property type="entry name" value="DEAZAFLAVIN-DEPENDENT NITROREDUCTASE"/>
    <property type="match status" value="1"/>
</dbReference>
<dbReference type="AlphaFoldDB" id="A0A0J6VMX4"/>
<keyword evidence="4" id="KW-1185">Reference proteome</keyword>
<comment type="caution">
    <text evidence="3">The sequence shown here is derived from an EMBL/GenBank/DDBJ whole genome shotgun (WGS) entry which is preliminary data.</text>
</comment>
<dbReference type="PANTHER" id="PTHR39428">
    <property type="entry name" value="F420H(2)-DEPENDENT QUINONE REDUCTASE RV1261C"/>
    <property type="match status" value="1"/>
</dbReference>
<dbReference type="Pfam" id="PF04075">
    <property type="entry name" value="F420H2_quin_red"/>
    <property type="match status" value="1"/>
</dbReference>
<dbReference type="PATRIC" id="fig|37916.4.peg.5748"/>
<dbReference type="EC" id="1.-.-.-" evidence="3"/>
<comment type="similarity">
    <text evidence="1">Belongs to the F420H(2)-dependent quinone reductase family.</text>
</comment>
<dbReference type="EMBL" id="JYNL01000064">
    <property type="protein sequence ID" value="KMO70838.1"/>
    <property type="molecule type" value="Genomic_DNA"/>
</dbReference>
<dbReference type="Proteomes" id="UP000036513">
    <property type="component" value="Unassembled WGS sequence"/>
</dbReference>
<sequence length="160" mass="18253">MCPAPRRVFHGVVHTGAGPFAVWAIKHVVAPVHRLLYRATDGRAFRWGRGRSVLLLTTIGRRTRRQHTTPVFYLRDGARFVVCNVRPDGERVNPWVLNVRAHPQVGIRVGRDNLSCTAHEVQDADVERYWPALVSLWPAYEDHFRRGGERSLFVLEPLTG</sequence>
<dbReference type="SMR" id="A0A0J6VMX4"/>
<proteinExistence type="inferred from homology"/>
<gene>
    <name evidence="3" type="primary">ddn_6</name>
    <name evidence="3" type="ORF">MCHLDSM_05731</name>
</gene>
<keyword evidence="3" id="KW-0560">Oxidoreductase</keyword>
<evidence type="ECO:0000256" key="1">
    <source>
        <dbReference type="ARBA" id="ARBA00008710"/>
    </source>
</evidence>
<dbReference type="InterPro" id="IPR004378">
    <property type="entry name" value="F420H2_quin_Rdtase"/>
</dbReference>
<evidence type="ECO:0000256" key="2">
    <source>
        <dbReference type="ARBA" id="ARBA00049106"/>
    </source>
</evidence>
<protein>
    <submittedName>
        <fullName evidence="3">Deazaflavin-dependent nitroreductase</fullName>
        <ecNumber evidence="3">1.-.-.-</ecNumber>
    </submittedName>
</protein>
<dbReference type="STRING" id="37916.MCHLDSM_05731"/>
<dbReference type="Gene3D" id="2.30.110.10">
    <property type="entry name" value="Electron Transport, Fmn-binding Protein, Chain A"/>
    <property type="match status" value="1"/>
</dbReference>
<dbReference type="InterPro" id="IPR012349">
    <property type="entry name" value="Split_barrel_FMN-bd"/>
</dbReference>
<dbReference type="GO" id="GO:0005886">
    <property type="term" value="C:plasma membrane"/>
    <property type="evidence" value="ECO:0007669"/>
    <property type="project" value="TreeGrafter"/>
</dbReference>
<evidence type="ECO:0000313" key="3">
    <source>
        <dbReference type="EMBL" id="KMO70838.1"/>
    </source>
</evidence>
<dbReference type="GO" id="GO:0070967">
    <property type="term" value="F:coenzyme F420 binding"/>
    <property type="evidence" value="ECO:0007669"/>
    <property type="project" value="TreeGrafter"/>
</dbReference>
<dbReference type="SUPFAM" id="SSF50475">
    <property type="entry name" value="FMN-binding split barrel"/>
    <property type="match status" value="1"/>
</dbReference>
<accession>A0A0J6VMX4</accession>
<dbReference type="NCBIfam" id="TIGR00026">
    <property type="entry name" value="hi_GC_TIGR00026"/>
    <property type="match status" value="1"/>
</dbReference>
<name>A0A0J6VMX4_9MYCO</name>
<comment type="catalytic activity">
    <reaction evidence="2">
        <text>oxidized coenzyme F420-(gamma-L-Glu)(n) + a quinol + H(+) = reduced coenzyme F420-(gamma-L-Glu)(n) + a quinone</text>
        <dbReference type="Rhea" id="RHEA:39663"/>
        <dbReference type="Rhea" id="RHEA-COMP:12939"/>
        <dbReference type="Rhea" id="RHEA-COMP:14378"/>
        <dbReference type="ChEBI" id="CHEBI:15378"/>
        <dbReference type="ChEBI" id="CHEBI:24646"/>
        <dbReference type="ChEBI" id="CHEBI:132124"/>
        <dbReference type="ChEBI" id="CHEBI:133980"/>
        <dbReference type="ChEBI" id="CHEBI:139511"/>
    </reaction>
</comment>
<organism evidence="3 4">
    <name type="scientific">Mycolicibacterium chlorophenolicum</name>
    <dbReference type="NCBI Taxonomy" id="37916"/>
    <lineage>
        <taxon>Bacteria</taxon>
        <taxon>Bacillati</taxon>
        <taxon>Actinomycetota</taxon>
        <taxon>Actinomycetes</taxon>
        <taxon>Mycobacteriales</taxon>
        <taxon>Mycobacteriaceae</taxon>
        <taxon>Mycolicibacterium</taxon>
    </lineage>
</organism>
<dbReference type="GO" id="GO:0052755">
    <property type="term" value="F:coenzyme F420H2:quinone oxidoreductase activity"/>
    <property type="evidence" value="ECO:0007669"/>
    <property type="project" value="RHEA"/>
</dbReference>
<evidence type="ECO:0000313" key="4">
    <source>
        <dbReference type="Proteomes" id="UP000036513"/>
    </source>
</evidence>
<reference evidence="3 4" key="1">
    <citation type="journal article" date="2015" name="Genome Biol. Evol.">
        <title>Characterization of Three Mycobacterium spp. with Potential Use in Bioremediation by Genome Sequencing and Comparative Genomics.</title>
        <authorList>
            <person name="Das S."/>
            <person name="Pettersson B.M."/>
            <person name="Behra P.R."/>
            <person name="Ramesh M."/>
            <person name="Dasgupta S."/>
            <person name="Bhattacharya A."/>
            <person name="Kirsebom L.A."/>
        </authorList>
    </citation>
    <scope>NUCLEOTIDE SEQUENCE [LARGE SCALE GENOMIC DNA]</scope>
    <source>
        <strain evidence="3 4">DSM 43826</strain>
    </source>
</reference>